<dbReference type="RefSeq" id="WP_226593805.1">
    <property type="nucleotide sequence ID" value="NZ_BLAY01000305.1"/>
</dbReference>
<dbReference type="AlphaFoldDB" id="A0AAV3XTQ6"/>
<sequence>MTVINYDPNRVRVIALGSPTDYASAGGLNNNRSASLINSNPDDPITYFQTGSDEAVAKLIAGTLSAAITAYLGGGGLGALFGFYVGGNIL</sequence>
<protein>
    <submittedName>
        <fullName evidence="1">Uncharacterized protein</fullName>
    </submittedName>
</protein>
<gene>
    <name evidence="1" type="ORF">MiSe_90260</name>
</gene>
<reference evidence="1" key="1">
    <citation type="submission" date="2019-10" db="EMBL/GenBank/DDBJ databases">
        <title>Draft genome sequece of Microseira wollei NIES-4236.</title>
        <authorList>
            <person name="Yamaguchi H."/>
            <person name="Suzuki S."/>
            <person name="Kawachi M."/>
        </authorList>
    </citation>
    <scope>NUCLEOTIDE SEQUENCE</scope>
    <source>
        <strain evidence="1">NIES-4236</strain>
    </source>
</reference>
<comment type="caution">
    <text evidence="1">The sequence shown here is derived from an EMBL/GenBank/DDBJ whole genome shotgun (WGS) entry which is preliminary data.</text>
</comment>
<proteinExistence type="predicted"/>
<accession>A0AAV3XTQ6</accession>
<evidence type="ECO:0000313" key="1">
    <source>
        <dbReference type="EMBL" id="GET44200.1"/>
    </source>
</evidence>
<name>A0AAV3XTQ6_9CYAN</name>
<organism evidence="1 2">
    <name type="scientific">Microseira wollei NIES-4236</name>
    <dbReference type="NCBI Taxonomy" id="2530354"/>
    <lineage>
        <taxon>Bacteria</taxon>
        <taxon>Bacillati</taxon>
        <taxon>Cyanobacteriota</taxon>
        <taxon>Cyanophyceae</taxon>
        <taxon>Oscillatoriophycideae</taxon>
        <taxon>Aerosakkonematales</taxon>
        <taxon>Aerosakkonemataceae</taxon>
        <taxon>Microseira</taxon>
    </lineage>
</organism>
<keyword evidence="2" id="KW-1185">Reference proteome</keyword>
<dbReference type="EMBL" id="BLAY01000305">
    <property type="protein sequence ID" value="GET44200.1"/>
    <property type="molecule type" value="Genomic_DNA"/>
</dbReference>
<evidence type="ECO:0000313" key="2">
    <source>
        <dbReference type="Proteomes" id="UP001050975"/>
    </source>
</evidence>
<dbReference type="Proteomes" id="UP001050975">
    <property type="component" value="Unassembled WGS sequence"/>
</dbReference>